<comment type="caution">
    <text evidence="2">The sequence shown here is derived from an EMBL/GenBank/DDBJ whole genome shotgun (WGS) entry which is preliminary data.</text>
</comment>
<feature type="compositionally biased region" description="Basic and acidic residues" evidence="1">
    <location>
        <begin position="1"/>
        <end position="12"/>
    </location>
</feature>
<organism evidence="2 3">
    <name type="scientific">candidate division CPR2 bacterium GW2011_GWC2_39_10</name>
    <dbReference type="NCBI Taxonomy" id="1618345"/>
    <lineage>
        <taxon>Bacteria</taxon>
        <taxon>Bacteria division CPR2</taxon>
    </lineage>
</organism>
<evidence type="ECO:0000256" key="1">
    <source>
        <dbReference type="SAM" id="MobiDB-lite"/>
    </source>
</evidence>
<gene>
    <name evidence="2" type="ORF">UT18_C0013G0018</name>
</gene>
<dbReference type="Proteomes" id="UP000034207">
    <property type="component" value="Unassembled WGS sequence"/>
</dbReference>
<proteinExistence type="predicted"/>
<dbReference type="EMBL" id="LBVV01000013">
    <property type="protein sequence ID" value="KKQ93971.1"/>
    <property type="molecule type" value="Genomic_DNA"/>
</dbReference>
<protein>
    <recommendedName>
        <fullName evidence="4">Transglutaminase-like domain-containing protein</fullName>
    </recommendedName>
</protein>
<reference evidence="2 3" key="1">
    <citation type="journal article" date="2015" name="Nature">
        <title>rRNA introns, odd ribosomes, and small enigmatic genomes across a large radiation of phyla.</title>
        <authorList>
            <person name="Brown C.T."/>
            <person name="Hug L.A."/>
            <person name="Thomas B.C."/>
            <person name="Sharon I."/>
            <person name="Castelle C.J."/>
            <person name="Singh A."/>
            <person name="Wilkins M.J."/>
            <person name="Williams K.H."/>
            <person name="Banfield J.F."/>
        </authorList>
    </citation>
    <scope>NUCLEOTIDE SEQUENCE [LARGE SCALE GENOMIC DNA]</scope>
</reference>
<evidence type="ECO:0000313" key="3">
    <source>
        <dbReference type="Proteomes" id="UP000034207"/>
    </source>
</evidence>
<sequence length="426" mass="48327">MERMGPIEHNFSEGKGAGMPEQKPEPQESPAEQNPEEILGPQLPNEEEPFKPVTEDEFIRKEKSQESVGFIQKVRNSLRTPLGRAATLAIGLYMMSGALLRPKSINIEQSYDDDPPIEFVMPDGTNLKYCSWDKADFSKIPHQLVKPASSLQKIIETKDPFLKEVGLDPIKTENPGLFKKWVKEQSSDPFVLDAVGIDKIEEATPKQLAETAAAITVKNLDYTNEVTNPKGVSDLEKTAKEPVDKIVMESLRAECSHYAVVNEAIFNELKSQHPNKLANVYIGTMTDYENEIAHVWNKVIIVKSPSSGEVIFIDPTAPDYSDSKRYLANEDFINYLEDWKQHGIIDPVNYTSLKYEYLQKQNISPEKAWEYIDRDFLSSNSDYREKGGNYADKQILNFLENYAAEEGNEARKETVNLLLKEIRSQN</sequence>
<evidence type="ECO:0000313" key="2">
    <source>
        <dbReference type="EMBL" id="KKQ93971.1"/>
    </source>
</evidence>
<evidence type="ECO:0008006" key="4">
    <source>
        <dbReference type="Google" id="ProtNLM"/>
    </source>
</evidence>
<name>A0A0G0PX65_UNCC2</name>
<feature type="region of interest" description="Disordered" evidence="1">
    <location>
        <begin position="1"/>
        <end position="53"/>
    </location>
</feature>
<accession>A0A0G0PX65</accession>
<dbReference type="AlphaFoldDB" id="A0A0G0PX65"/>